<dbReference type="PANTHER" id="PTHR37482">
    <property type="entry name" value="OUTER MEMBRANE PROTEIN ASSEMBLY FACTOR BAME"/>
    <property type="match status" value="1"/>
</dbReference>
<dbReference type="Gene3D" id="3.30.1450.10">
    <property type="match status" value="1"/>
</dbReference>
<keyword evidence="1" id="KW-0998">Cell outer membrane</keyword>
<dbReference type="OrthoDB" id="9808250at2"/>
<dbReference type="NCBIfam" id="NF008585">
    <property type="entry name" value="PRK11548.1"/>
    <property type="match status" value="1"/>
</dbReference>
<dbReference type="GO" id="GO:0043165">
    <property type="term" value="P:Gram-negative-bacterium-type cell outer membrane assembly"/>
    <property type="evidence" value="ECO:0007669"/>
    <property type="project" value="UniProtKB-UniRule"/>
</dbReference>
<evidence type="ECO:0000313" key="3">
    <source>
        <dbReference type="EMBL" id="ASX26523.1"/>
    </source>
</evidence>
<dbReference type="HAMAP" id="MF_00925">
    <property type="entry name" value="OM_assembly_BamE"/>
    <property type="match status" value="1"/>
</dbReference>
<reference evidence="3 4" key="2">
    <citation type="submission" date="2017-09" db="EMBL/GenBank/DDBJ databases">
        <title>The genome of whitefly Bemisia tabaci, a global crop pest, provides novel insights into virus transmission, host adaptation and insecticide resistance.</title>
        <authorList>
            <person name="Kaur N."/>
            <person name="Kliot A."/>
            <person name="Pinheiro P.V."/>
            <person name="Luan J."/>
            <person name="Zheng Y."/>
            <person name="Liu W."/>
            <person name="Sun H."/>
            <person name="Yang X."/>
            <person name="Xu Y."/>
            <person name="Luo Y."/>
            <person name="Kruse A."/>
            <person name="Fisher T.W."/>
            <person name="Nelson D.R."/>
            <person name="Elimelech M."/>
            <person name="MacCoss M."/>
            <person name="Johnson R."/>
            <person name="Cohen E."/>
            <person name="Hunter W.B."/>
            <person name="Brown J.K."/>
            <person name="Jander G."/>
            <person name="Cilia M."/>
            <person name="Douglas A.E."/>
            <person name="Ghanim M."/>
            <person name="Simmons A.M."/>
            <person name="Wintermantel W.M."/>
            <person name="Ling K.-S."/>
            <person name="Fei Z."/>
        </authorList>
    </citation>
    <scope>NUCLEOTIDE SEQUENCE [LARGE SCALE GENOMIC DNA]</scope>
    <source>
        <strain evidence="3 4">MEAM1</strain>
    </source>
</reference>
<evidence type="ECO:0000313" key="4">
    <source>
        <dbReference type="Proteomes" id="UP000216438"/>
    </source>
</evidence>
<dbReference type="EMBL" id="CP016303">
    <property type="protein sequence ID" value="ASX26523.1"/>
    <property type="molecule type" value="Genomic_DNA"/>
</dbReference>
<dbReference type="AlphaFoldDB" id="A0A249DY96"/>
<dbReference type="GO" id="GO:0030674">
    <property type="term" value="F:protein-macromolecule adaptor activity"/>
    <property type="evidence" value="ECO:0007669"/>
    <property type="project" value="TreeGrafter"/>
</dbReference>
<organism evidence="3 4">
    <name type="scientific">Candidatus Hamiltonella defensa</name>
    <name type="common">Bemisia tabaci</name>
    <dbReference type="NCBI Taxonomy" id="672795"/>
    <lineage>
        <taxon>Bacteria</taxon>
        <taxon>Pseudomonadati</taxon>
        <taxon>Pseudomonadota</taxon>
        <taxon>Gammaproteobacteria</taxon>
        <taxon>Enterobacterales</taxon>
        <taxon>Enterobacteriaceae</taxon>
        <taxon>aphid secondary symbionts</taxon>
        <taxon>Candidatus Williamhamiltonella</taxon>
    </lineage>
</organism>
<comment type="function">
    <text evidence="1">Part of the outer membrane protein assembly complex, which is involved in assembly and insertion of beta-barrel proteins into the outer membrane.</text>
</comment>
<feature type="domain" description="Outer membrane protein assembly factor BamE" evidence="2">
    <location>
        <begin position="35"/>
        <end position="101"/>
    </location>
</feature>
<reference evidence="4" key="1">
    <citation type="submission" date="2016-06" db="EMBL/GenBank/DDBJ databases">
        <authorList>
            <person name="Chen W."/>
            <person name="Hasegawa D.K."/>
        </authorList>
    </citation>
    <scope>NUCLEOTIDE SEQUENCE [LARGE SCALE GENOMIC DNA]</scope>
    <source>
        <strain evidence="4">MEAM1</strain>
    </source>
</reference>
<comment type="subcellular location">
    <subcellularLocation>
        <location evidence="1">Cell outer membrane</location>
        <topology evidence="1">Lipid-anchor</topology>
    </subcellularLocation>
</comment>
<evidence type="ECO:0000256" key="1">
    <source>
        <dbReference type="HAMAP-Rule" id="MF_00925"/>
    </source>
</evidence>
<sequence>MCFRMLIHPVLFFMIFVSGCSRFNQWVYKPDINQGNYLSQNEVNKIHQGMTQNEVMSILGSPMLTDPFGTQTWFYIFRQQVGHEKVKQQTLTLKFNQSGQLIDIKNHIA</sequence>
<dbReference type="GO" id="GO:1990063">
    <property type="term" value="C:Bam protein complex"/>
    <property type="evidence" value="ECO:0007669"/>
    <property type="project" value="TreeGrafter"/>
</dbReference>
<dbReference type="InterPro" id="IPR037873">
    <property type="entry name" value="BamE-like"/>
</dbReference>
<keyword evidence="1" id="KW-0732">Signal</keyword>
<gene>
    <name evidence="1" type="primary">bamE</name>
    <name evidence="3" type="ORF">BA171_05585</name>
</gene>
<dbReference type="GO" id="GO:0051205">
    <property type="term" value="P:protein insertion into membrane"/>
    <property type="evidence" value="ECO:0007669"/>
    <property type="project" value="UniProtKB-UniRule"/>
</dbReference>
<dbReference type="PROSITE" id="PS51257">
    <property type="entry name" value="PROKAR_LIPOPROTEIN"/>
    <property type="match status" value="1"/>
</dbReference>
<keyword evidence="1" id="KW-0564">Palmitate</keyword>
<dbReference type="InterPro" id="IPR007450">
    <property type="entry name" value="BamE_dom"/>
</dbReference>
<dbReference type="PANTHER" id="PTHR37482:SF1">
    <property type="entry name" value="OUTER MEMBRANE PROTEIN ASSEMBLY FACTOR BAME"/>
    <property type="match status" value="1"/>
</dbReference>
<comment type="similarity">
    <text evidence="1">Belongs to the BamE family.</text>
</comment>
<comment type="subunit">
    <text evidence="1">Part of the Bam complex, which is composed of the outer membrane protein BamA, and four lipoproteins BamB, BamC, BamD and BamE.</text>
</comment>
<keyword evidence="1" id="KW-0449">Lipoprotein</keyword>
<dbReference type="Proteomes" id="UP000216438">
    <property type="component" value="Chromosome"/>
</dbReference>
<name>A0A249DY96_9ENTR</name>
<accession>A0A249DY96</accession>
<keyword evidence="1" id="KW-0472">Membrane</keyword>
<evidence type="ECO:0000259" key="2">
    <source>
        <dbReference type="Pfam" id="PF04355"/>
    </source>
</evidence>
<dbReference type="RefSeq" id="WP_016857694.1">
    <property type="nucleotide sequence ID" value="NZ_CP016303.1"/>
</dbReference>
<protein>
    <recommendedName>
        <fullName evidence="1">Outer membrane protein assembly factor BamE</fullName>
    </recommendedName>
</protein>
<proteinExistence type="inferred from homology"/>
<dbReference type="InterPro" id="IPR026592">
    <property type="entry name" value="BamE"/>
</dbReference>
<dbReference type="Pfam" id="PF04355">
    <property type="entry name" value="BamE"/>
    <property type="match status" value="1"/>
</dbReference>